<dbReference type="EMBL" id="DAASCP010000021">
    <property type="protein sequence ID" value="HAE4965624.1"/>
    <property type="molecule type" value="Genomic_DNA"/>
</dbReference>
<feature type="compositionally biased region" description="Pro residues" evidence="1">
    <location>
        <begin position="213"/>
        <end position="233"/>
    </location>
</feature>
<feature type="region of interest" description="Disordered" evidence="1">
    <location>
        <begin position="165"/>
        <end position="238"/>
    </location>
</feature>
<comment type="caution">
    <text evidence="2">The sequence shown here is derived from an EMBL/GenBank/DDBJ whole genome shotgun (WGS) entry which is preliminary data.</text>
</comment>
<evidence type="ECO:0000313" key="2">
    <source>
        <dbReference type="EMBL" id="HAE4965624.1"/>
    </source>
</evidence>
<feature type="compositionally biased region" description="Polar residues" evidence="1">
    <location>
        <begin position="165"/>
        <end position="180"/>
    </location>
</feature>
<feature type="compositionally biased region" description="Polar residues" evidence="1">
    <location>
        <begin position="1"/>
        <end position="28"/>
    </location>
</feature>
<organism evidence="2">
    <name type="scientific">Salmonella enterica subsp. salamae serovar 18:z10:z6</name>
    <dbReference type="NCBI Taxonomy" id="1967614"/>
    <lineage>
        <taxon>Bacteria</taxon>
        <taxon>Pseudomonadati</taxon>
        <taxon>Pseudomonadota</taxon>
        <taxon>Gammaproteobacteria</taxon>
        <taxon>Enterobacterales</taxon>
        <taxon>Enterobacteriaceae</taxon>
        <taxon>Salmonella</taxon>
    </lineage>
</organism>
<protein>
    <submittedName>
        <fullName evidence="2">Uncharacterized protein</fullName>
    </submittedName>
</protein>
<reference evidence="2" key="1">
    <citation type="journal article" date="2018" name="Genome Biol.">
        <title>SKESA: strategic k-mer extension for scrupulous assemblies.</title>
        <authorList>
            <person name="Souvorov A."/>
            <person name="Agarwala R."/>
            <person name="Lipman D.J."/>
        </authorList>
    </citation>
    <scope>NUCLEOTIDE SEQUENCE</scope>
    <source>
        <strain evidence="2">3475-67</strain>
    </source>
</reference>
<reference evidence="2" key="2">
    <citation type="submission" date="2018-07" db="EMBL/GenBank/DDBJ databases">
        <authorList>
            <consortium name="NCBI Pathogen Detection Project"/>
        </authorList>
    </citation>
    <scope>NUCLEOTIDE SEQUENCE</scope>
    <source>
        <strain evidence="2">3475-67</strain>
    </source>
</reference>
<name>A0A732CWK4_SALER</name>
<accession>A0A732CWK4</accession>
<feature type="region of interest" description="Disordered" evidence="1">
    <location>
        <begin position="1"/>
        <end position="72"/>
    </location>
</feature>
<evidence type="ECO:0000256" key="1">
    <source>
        <dbReference type="SAM" id="MobiDB-lite"/>
    </source>
</evidence>
<feature type="compositionally biased region" description="Polar residues" evidence="1">
    <location>
        <begin position="40"/>
        <end position="66"/>
    </location>
</feature>
<gene>
    <name evidence="2" type="ORF">GNC68_003613</name>
</gene>
<sequence>MKVNENDSTSNIMSLQHNKTVPVESQQGHFKAVHPDHNLPSFSESQMPIHNNLKTQPSKPHLQRQTGHSDQKETRWRFYDRMMDQPHTTEDVVHIGKMIQNNIHSQTHEPRTYSPSNHTGNWKTSLFYNLLLSLHKGISFFADKPTSDRTLPRIPVANNETLLINTGIRNRNENNESPSHTRLRRAGGDEDPGTSLRGQKRPGETAEGGPPAKLAPPERPVPPQQGPQWPPLPENFIFSRPNRKAWPDSDIQMLNTNFPDYQRKIDRLKERLRKGQEITQERFTAVETPLRLLVDQLVSLGAKSDIYNLLNELQQALKITGRNLVLQTLPERPASPERPAFHERPVFPKAPAPQVIPLSKQTHLIFSAPAEQAVSLPLHSLRTGGSEVVVWTDTPRLLDDSLKRVLVKVVRSRLLDDKVVGLRHSDAASSRQQVELLQAYRQLMTNNPPPADKLTAMLQQIKETPEVRKFIRSVEFSLPLLIQKALGEKSAAWGKMLTPEQRQDFLKYVDACRSPSLSLMARQHLQRLNARPLDLSGWITQRELRDHLNHIPLYRLLNADHYTFPDRGALTQLMLSTQQKGLITGRLKPVLSEEAVMLVRQSLGDEYATDPQVRHAVLQAMETHLSRQAPLDLLSRPTLSHIPPVSLQMLTLHLELLVAQ</sequence>
<proteinExistence type="predicted"/>
<dbReference type="AlphaFoldDB" id="A0A732CWK4"/>